<protein>
    <submittedName>
        <fullName evidence="1">Uncharacterized protein</fullName>
    </submittedName>
</protein>
<reference evidence="1" key="1">
    <citation type="submission" date="2025-08" db="UniProtKB">
        <authorList>
            <consortium name="Ensembl"/>
        </authorList>
    </citation>
    <scope>IDENTIFICATION</scope>
</reference>
<evidence type="ECO:0000313" key="1">
    <source>
        <dbReference type="Ensembl" id="ENSXCOP00000002889.1"/>
    </source>
</evidence>
<evidence type="ECO:0000313" key="2">
    <source>
        <dbReference type="Proteomes" id="UP000261380"/>
    </source>
</evidence>
<dbReference type="AlphaFoldDB" id="A0A3B5L548"/>
<name>A0A3B5L548_9TELE</name>
<proteinExistence type="predicted"/>
<dbReference type="GeneTree" id="ENSGT01110000271495"/>
<accession>A0A3B5L548</accession>
<keyword evidence="2" id="KW-1185">Reference proteome</keyword>
<dbReference type="Proteomes" id="UP000261380">
    <property type="component" value="Unplaced"/>
</dbReference>
<sequence length="85" mass="9388">MVPVSFIRLCSFGICSVSFTSYTSFYVLVSLEFCYMFIFFDDGLRIKMSKAPDIEPIKESGCVPVQQLEPSGRICNSGGAGEINL</sequence>
<dbReference type="Ensembl" id="ENSXCOT00000002926.1">
    <property type="protein sequence ID" value="ENSXCOP00000002889.1"/>
    <property type="gene ID" value="ENSXCOG00000002300.1"/>
</dbReference>
<organism evidence="1 2">
    <name type="scientific">Xiphophorus couchianus</name>
    <name type="common">Monterrey platyfish</name>
    <dbReference type="NCBI Taxonomy" id="32473"/>
    <lineage>
        <taxon>Eukaryota</taxon>
        <taxon>Metazoa</taxon>
        <taxon>Chordata</taxon>
        <taxon>Craniata</taxon>
        <taxon>Vertebrata</taxon>
        <taxon>Euteleostomi</taxon>
        <taxon>Actinopterygii</taxon>
        <taxon>Neopterygii</taxon>
        <taxon>Teleostei</taxon>
        <taxon>Neoteleostei</taxon>
        <taxon>Acanthomorphata</taxon>
        <taxon>Ovalentaria</taxon>
        <taxon>Atherinomorphae</taxon>
        <taxon>Cyprinodontiformes</taxon>
        <taxon>Poeciliidae</taxon>
        <taxon>Poeciliinae</taxon>
        <taxon>Xiphophorus</taxon>
    </lineage>
</organism>
<reference evidence="1" key="2">
    <citation type="submission" date="2025-09" db="UniProtKB">
        <authorList>
            <consortium name="Ensembl"/>
        </authorList>
    </citation>
    <scope>IDENTIFICATION</scope>
</reference>